<dbReference type="InterPro" id="IPR011009">
    <property type="entry name" value="Kinase-like_dom_sf"/>
</dbReference>
<dbReference type="PROSITE" id="PS50011">
    <property type="entry name" value="PROTEIN_KINASE_DOM"/>
    <property type="match status" value="1"/>
</dbReference>
<dbReference type="Proteomes" id="UP000022910">
    <property type="component" value="Unassembled WGS sequence"/>
</dbReference>
<dbReference type="PANTHER" id="PTHR23257">
    <property type="entry name" value="SERINE-THREONINE PROTEIN KINASE"/>
    <property type="match status" value="1"/>
</dbReference>
<dbReference type="OrthoDB" id="544350at2759"/>
<dbReference type="InterPro" id="IPR050167">
    <property type="entry name" value="Ser_Thr_protein_kinase"/>
</dbReference>
<dbReference type="AlphaFoldDB" id="A0A015LMJ1"/>
<evidence type="ECO:0000313" key="2">
    <source>
        <dbReference type="EMBL" id="EXX56008.1"/>
    </source>
</evidence>
<comment type="caution">
    <text evidence="2">The sequence shown here is derived from an EMBL/GenBank/DDBJ whole genome shotgun (WGS) entry which is preliminary data.</text>
</comment>
<dbReference type="GO" id="GO:0005524">
    <property type="term" value="F:ATP binding"/>
    <property type="evidence" value="ECO:0007669"/>
    <property type="project" value="InterPro"/>
</dbReference>
<dbReference type="SUPFAM" id="SSF56112">
    <property type="entry name" value="Protein kinase-like (PK-like)"/>
    <property type="match status" value="1"/>
</dbReference>
<dbReference type="PRINTS" id="PR00109">
    <property type="entry name" value="TYRKINASE"/>
</dbReference>
<name>A0A015LMJ1_RHIIW</name>
<dbReference type="GO" id="GO:0005737">
    <property type="term" value="C:cytoplasm"/>
    <property type="evidence" value="ECO:0007669"/>
    <property type="project" value="TreeGrafter"/>
</dbReference>
<sequence length="449" mass="51855">MDQQTNYKLKTDFLISSDVPLNHQTQTSTLKSIYKKCNGCKRRRKVFNEIDQICVQCYKAKKIPLSGNKVIDDFIKFTLTNYCKKEGGMEFVPYEKFKDIKFIAEGGFSKIYKATWIDGPIVDWNEKKQKYNRYGEMTVALKELDSSENINSRKLNELKIYYNFVSKWKPDKEDAKEDRKSRKNYYVNISDYNNINICYGITQNPITKNFMIITKYYDMGDLAHYIANDFFNYIWYNKLSILHNIASGLKNIHDANIIHKDYHSGNIFVVYSYSATTGDLGLSKSAIESLDDENEIYGIIPYVAPEVLQGQKYTKASDIYSFGMIMWELMTGRRPFWDKNHDAELIIEICDGIRPPVVTNAPKGYVELMKECWHSDPNKRPTANDLSKIFVKDGKLDCGPEFENPTKIIKSPDIGPITNNPNAVYKSRPLSAMIKSAESTRSLKIQSKN</sequence>
<evidence type="ECO:0000259" key="1">
    <source>
        <dbReference type="PROSITE" id="PS50011"/>
    </source>
</evidence>
<dbReference type="InterPro" id="IPR001245">
    <property type="entry name" value="Ser-Thr/Tyr_kinase_cat_dom"/>
</dbReference>
<dbReference type="GO" id="GO:0007165">
    <property type="term" value="P:signal transduction"/>
    <property type="evidence" value="ECO:0007669"/>
    <property type="project" value="TreeGrafter"/>
</dbReference>
<dbReference type="HOGENOM" id="CLU_000288_7_34_1"/>
<keyword evidence="3" id="KW-1185">Reference proteome</keyword>
<dbReference type="Pfam" id="PF07714">
    <property type="entry name" value="PK_Tyr_Ser-Thr"/>
    <property type="match status" value="1"/>
</dbReference>
<feature type="domain" description="Protein kinase" evidence="1">
    <location>
        <begin position="97"/>
        <end position="391"/>
    </location>
</feature>
<evidence type="ECO:0000313" key="3">
    <source>
        <dbReference type="Proteomes" id="UP000022910"/>
    </source>
</evidence>
<organism evidence="2 3">
    <name type="scientific">Rhizophagus irregularis (strain DAOM 197198w)</name>
    <name type="common">Glomus intraradices</name>
    <dbReference type="NCBI Taxonomy" id="1432141"/>
    <lineage>
        <taxon>Eukaryota</taxon>
        <taxon>Fungi</taxon>
        <taxon>Fungi incertae sedis</taxon>
        <taxon>Mucoromycota</taxon>
        <taxon>Glomeromycotina</taxon>
        <taxon>Glomeromycetes</taxon>
        <taxon>Glomerales</taxon>
        <taxon>Glomeraceae</taxon>
        <taxon>Rhizophagus</taxon>
    </lineage>
</organism>
<protein>
    <submittedName>
        <fullName evidence="2">Ypk2p</fullName>
    </submittedName>
</protein>
<accession>A0A015LMJ1</accession>
<reference evidence="2 3" key="1">
    <citation type="submission" date="2014-02" db="EMBL/GenBank/DDBJ databases">
        <title>Single nucleus genome sequencing reveals high similarity among nuclei of an endomycorrhizal fungus.</title>
        <authorList>
            <person name="Lin K."/>
            <person name="Geurts R."/>
            <person name="Zhang Z."/>
            <person name="Limpens E."/>
            <person name="Saunders D.G."/>
            <person name="Mu D."/>
            <person name="Pang E."/>
            <person name="Cao H."/>
            <person name="Cha H."/>
            <person name="Lin T."/>
            <person name="Zhou Q."/>
            <person name="Shang Y."/>
            <person name="Li Y."/>
            <person name="Ivanov S."/>
            <person name="Sharma T."/>
            <person name="Velzen R.V."/>
            <person name="Ruijter N.D."/>
            <person name="Aanen D.K."/>
            <person name="Win J."/>
            <person name="Kamoun S."/>
            <person name="Bisseling T."/>
            <person name="Huang S."/>
        </authorList>
    </citation>
    <scope>NUCLEOTIDE SEQUENCE [LARGE SCALE GENOMIC DNA]</scope>
    <source>
        <strain evidence="3">DAOM197198w</strain>
    </source>
</reference>
<dbReference type="STRING" id="1432141.A0A015LMJ1"/>
<dbReference type="InterPro" id="IPR000719">
    <property type="entry name" value="Prot_kinase_dom"/>
</dbReference>
<proteinExistence type="predicted"/>
<dbReference type="EMBL" id="JEMT01027903">
    <property type="protein sequence ID" value="EXX56008.1"/>
    <property type="molecule type" value="Genomic_DNA"/>
</dbReference>
<gene>
    <name evidence="2" type="ORF">RirG_220090</name>
</gene>
<dbReference type="PANTHER" id="PTHR23257:SF963">
    <property type="entry name" value="AT08303P"/>
    <property type="match status" value="1"/>
</dbReference>
<dbReference type="Gene3D" id="1.10.510.10">
    <property type="entry name" value="Transferase(Phosphotransferase) domain 1"/>
    <property type="match status" value="1"/>
</dbReference>
<dbReference type="GO" id="GO:0004672">
    <property type="term" value="F:protein kinase activity"/>
    <property type="evidence" value="ECO:0007669"/>
    <property type="project" value="InterPro"/>
</dbReference>